<feature type="compositionally biased region" description="Basic and acidic residues" evidence="1">
    <location>
        <begin position="426"/>
        <end position="443"/>
    </location>
</feature>
<feature type="region of interest" description="Disordered" evidence="1">
    <location>
        <begin position="286"/>
        <end position="356"/>
    </location>
</feature>
<dbReference type="PANTHER" id="PTHR41248">
    <property type="entry name" value="NORD PROTEIN"/>
    <property type="match status" value="1"/>
</dbReference>
<accession>A0A1G2PCD1</accession>
<dbReference type="Proteomes" id="UP000176965">
    <property type="component" value="Unassembled WGS sequence"/>
</dbReference>
<dbReference type="PROSITE" id="PS50234">
    <property type="entry name" value="VWFA"/>
    <property type="match status" value="1"/>
</dbReference>
<sequence>MKFEQINNESEKNEVIPEKLDSEQEILSCFTDEQRKLIKERQRKLSALAYFIGKDFEIPIVLGLPSNKCPSGWMWATKEDGSKFIQMNVFDLILKPMDYLRFVTSHEGGHARISCLDFIPPEIYNQKGFSFLLNAIEDPRDNNFVAENYPRFAEQMKLAYEQEEVSEKEAKEKARKNLGYQPRFMQAGFEYIKQWYRERMKQSVDISAELPDKVQAVVKKTLPSASDAWWRYPTKEEANRGQEGILSYAKVAYEIILEEIWPEFQKLVEQDLQDQKMVELLKDLQKEKQKGKEESTAPSPSSSEGGEGGEKSEKEEKGEGEEQNEERKEKSKESKGGDGLPKELKDKLSPEEQKELEKAIEKVLEEAKKEGEVQGVTKPIDLDSLSPGLKKKIQDYLGSLPEEKKKELMEKASRALKDFENEIGKELEGKFEKSPEEKEKKGQGESGENKAGLGGGGEMARGGEGKMWKNPINNEGLRRYQERLDREIKKDANLYEQTRTKLLPQIDKLEIELREILVAKKVKGWQGGFRTGKRIDIKKRIQEKAKSVPVMESHAWKRREIPDEKDYAISLLIDLTGSMMKDGKIAEEFKAVIVLAETLNRLSVGLEILGFNDCIYEYQSFGQPMSREIREHMGGIPGEAKDSCCSSCGNEHNETDLGWATETASDRLAKEKAEHKFLITLSDGKLEESSKHPRINYDMSKIIEKVLKETNIRLIGLGIGKDSDNMSNLYPNGVSNVEIPNLIKKLTDLIKDVIANSNNY</sequence>
<dbReference type="EMBL" id="MHSQ01000038">
    <property type="protein sequence ID" value="OHA45995.1"/>
    <property type="molecule type" value="Genomic_DNA"/>
</dbReference>
<dbReference type="Gene3D" id="3.40.50.410">
    <property type="entry name" value="von Willebrand factor, type A domain"/>
    <property type="match status" value="1"/>
</dbReference>
<feature type="domain" description="VWFA" evidence="2">
    <location>
        <begin position="568"/>
        <end position="729"/>
    </location>
</feature>
<comment type="caution">
    <text evidence="3">The sequence shown here is derived from an EMBL/GenBank/DDBJ whole genome shotgun (WGS) entry which is preliminary data.</text>
</comment>
<protein>
    <recommendedName>
        <fullName evidence="2">VWFA domain-containing protein</fullName>
    </recommendedName>
</protein>
<dbReference type="AlphaFoldDB" id="A0A1G2PCD1"/>
<feature type="compositionally biased region" description="Basic and acidic residues" evidence="1">
    <location>
        <begin position="286"/>
        <end position="295"/>
    </location>
</feature>
<organism evidence="3 4">
    <name type="scientific">Candidatus Taylorbacteria bacterium RIFOXYD2_FULL_36_9</name>
    <dbReference type="NCBI Taxonomy" id="1802338"/>
    <lineage>
        <taxon>Bacteria</taxon>
        <taxon>Candidatus Tayloriibacteriota</taxon>
    </lineage>
</organism>
<evidence type="ECO:0000259" key="2">
    <source>
        <dbReference type="PROSITE" id="PS50234"/>
    </source>
</evidence>
<dbReference type="InterPro" id="IPR051928">
    <property type="entry name" value="NorD/CobT"/>
</dbReference>
<evidence type="ECO:0000313" key="3">
    <source>
        <dbReference type="EMBL" id="OHA45995.1"/>
    </source>
</evidence>
<dbReference type="InterPro" id="IPR036465">
    <property type="entry name" value="vWFA_dom_sf"/>
</dbReference>
<evidence type="ECO:0000313" key="4">
    <source>
        <dbReference type="Proteomes" id="UP000176965"/>
    </source>
</evidence>
<reference evidence="3 4" key="1">
    <citation type="journal article" date="2016" name="Nat. Commun.">
        <title>Thousands of microbial genomes shed light on interconnected biogeochemical processes in an aquifer system.</title>
        <authorList>
            <person name="Anantharaman K."/>
            <person name="Brown C.T."/>
            <person name="Hug L.A."/>
            <person name="Sharon I."/>
            <person name="Castelle C.J."/>
            <person name="Probst A.J."/>
            <person name="Thomas B.C."/>
            <person name="Singh A."/>
            <person name="Wilkins M.J."/>
            <person name="Karaoz U."/>
            <person name="Brodie E.L."/>
            <person name="Williams K.H."/>
            <person name="Hubbard S.S."/>
            <person name="Banfield J.F."/>
        </authorList>
    </citation>
    <scope>NUCLEOTIDE SEQUENCE [LARGE SCALE GENOMIC DNA]</scope>
</reference>
<dbReference type="STRING" id="1802338.A2541_00425"/>
<feature type="region of interest" description="Disordered" evidence="1">
    <location>
        <begin position="426"/>
        <end position="470"/>
    </location>
</feature>
<feature type="compositionally biased region" description="Basic and acidic residues" evidence="1">
    <location>
        <begin position="308"/>
        <end position="317"/>
    </location>
</feature>
<proteinExistence type="predicted"/>
<gene>
    <name evidence="3" type="ORF">A2541_00425</name>
</gene>
<feature type="region of interest" description="Disordered" evidence="1">
    <location>
        <begin position="367"/>
        <end position="386"/>
    </location>
</feature>
<dbReference type="InterPro" id="IPR002035">
    <property type="entry name" value="VWF_A"/>
</dbReference>
<dbReference type="PANTHER" id="PTHR41248:SF1">
    <property type="entry name" value="NORD PROTEIN"/>
    <property type="match status" value="1"/>
</dbReference>
<name>A0A1G2PCD1_9BACT</name>
<dbReference type="SUPFAM" id="SSF53300">
    <property type="entry name" value="vWA-like"/>
    <property type="match status" value="1"/>
</dbReference>
<feature type="compositionally biased region" description="Basic and acidic residues" evidence="1">
    <location>
        <begin position="325"/>
        <end position="356"/>
    </location>
</feature>
<evidence type="ECO:0000256" key="1">
    <source>
        <dbReference type="SAM" id="MobiDB-lite"/>
    </source>
</evidence>